<dbReference type="AlphaFoldDB" id="A0A7W9W6N0"/>
<gene>
    <name evidence="1" type="ORF">HNQ39_002011</name>
</gene>
<evidence type="ECO:0000313" key="2">
    <source>
        <dbReference type="Proteomes" id="UP000520814"/>
    </source>
</evidence>
<dbReference type="RefSeq" id="WP_184194767.1">
    <property type="nucleotide sequence ID" value="NZ_JACHGW010000002.1"/>
</dbReference>
<protein>
    <submittedName>
        <fullName evidence="1">Uncharacterized protein</fullName>
    </submittedName>
</protein>
<comment type="caution">
    <text evidence="1">The sequence shown here is derived from an EMBL/GenBank/DDBJ whole genome shotgun (WGS) entry which is preliminary data.</text>
</comment>
<proteinExistence type="predicted"/>
<accession>A0A7W9W6N0</accession>
<dbReference type="EMBL" id="JACHGW010000002">
    <property type="protein sequence ID" value="MBB6050220.1"/>
    <property type="molecule type" value="Genomic_DNA"/>
</dbReference>
<evidence type="ECO:0000313" key="1">
    <source>
        <dbReference type="EMBL" id="MBB6050220.1"/>
    </source>
</evidence>
<organism evidence="1 2">
    <name type="scientific">Armatimonas rosea</name>
    <dbReference type="NCBI Taxonomy" id="685828"/>
    <lineage>
        <taxon>Bacteria</taxon>
        <taxon>Bacillati</taxon>
        <taxon>Armatimonadota</taxon>
        <taxon>Armatimonadia</taxon>
        <taxon>Armatimonadales</taxon>
        <taxon>Armatimonadaceae</taxon>
        <taxon>Armatimonas</taxon>
    </lineage>
</organism>
<keyword evidence="2" id="KW-1185">Reference proteome</keyword>
<reference evidence="1 2" key="1">
    <citation type="submission" date="2020-08" db="EMBL/GenBank/DDBJ databases">
        <title>Genomic Encyclopedia of Type Strains, Phase IV (KMG-IV): sequencing the most valuable type-strain genomes for metagenomic binning, comparative biology and taxonomic classification.</title>
        <authorList>
            <person name="Goeker M."/>
        </authorList>
    </citation>
    <scope>NUCLEOTIDE SEQUENCE [LARGE SCALE GENOMIC DNA]</scope>
    <source>
        <strain evidence="1 2">DSM 23562</strain>
    </source>
</reference>
<sequence>MTWSEARQQFPNRWLVFEVMRGHRDAGYWLVDELAVLENTDTSAHVFRRYAELQRTYPGREFGFYHTSQEVISLEEATGPRVRPRS</sequence>
<dbReference type="Proteomes" id="UP000520814">
    <property type="component" value="Unassembled WGS sequence"/>
</dbReference>
<name>A0A7W9W6N0_ARMRO</name>